<feature type="domain" description="KY-like immunoglobulin-like" evidence="1">
    <location>
        <begin position="16"/>
        <end position="128"/>
    </location>
</feature>
<organism evidence="2 3">
    <name type="scientific">Tegillarca granosa</name>
    <name type="common">Malaysian cockle</name>
    <name type="synonym">Anadara granosa</name>
    <dbReference type="NCBI Taxonomy" id="220873"/>
    <lineage>
        <taxon>Eukaryota</taxon>
        <taxon>Metazoa</taxon>
        <taxon>Spiralia</taxon>
        <taxon>Lophotrochozoa</taxon>
        <taxon>Mollusca</taxon>
        <taxon>Bivalvia</taxon>
        <taxon>Autobranchia</taxon>
        <taxon>Pteriomorphia</taxon>
        <taxon>Arcoida</taxon>
        <taxon>Arcoidea</taxon>
        <taxon>Arcidae</taxon>
        <taxon>Tegillarca</taxon>
    </lineage>
</organism>
<gene>
    <name evidence="2" type="ORF">KUTeg_005420</name>
</gene>
<accession>A0ABQ9FMX0</accession>
<comment type="caution">
    <text evidence="2">The sequence shown here is derived from an EMBL/GenBank/DDBJ whole genome shotgun (WGS) entry which is preliminary data.</text>
</comment>
<dbReference type="Proteomes" id="UP001217089">
    <property type="component" value="Unassembled WGS sequence"/>
</dbReference>
<dbReference type="PANTHER" id="PTHR47020:SF1">
    <property type="entry name" value="HILLARIN"/>
    <property type="match status" value="1"/>
</dbReference>
<dbReference type="EMBL" id="JARBDR010000246">
    <property type="protein sequence ID" value="KAJ8317516.1"/>
    <property type="molecule type" value="Genomic_DNA"/>
</dbReference>
<sequence>MDKRPELLEGYLGEQQPKFDEVGIILDSHREPEISIRENQVQICIKSKQPVKATHLLFHAVTGKDVSEYVFTQSKDTSVTFVIHLPESSFYKFQIYALPLSDECKELPNVYNYLIHCTRAMIPVYPFPKQYAQWKNGCFLYDPMVLNAAVKLTNIYWHVVVPSAKQVAVVADGEWYTFDKATETGNAFKAKFNLDHLRGRNAKELDTHKKFEFKATPNHVEIKLKAKKPVKMTQKLVDCKTGKDMSEYAFCQMMNQLITFHVHIPEEGFYKFQIYALPADSATKALPNVLNYLINCTRVTSQSFPFPRQYAEWKMGCFLLEPMVLHPKSNLKNVEWHVKVPNAKKVAIVVADEWFFLEKKGGPIWQGKTNLDAYKGRMKKDIKMAHERRPSLTILMDFLGEQAGFLEYGLSTLTHPQAQFTSSDNSVEIQLKLTTPLKMSCKLLRSSTDKDMTEYTFKNYKDPNVTFMVNMPEPGYYKFMIFAGPTGAAAPKDLPNVFNYLIHCIPMVPKPVYPFPKAEHEWICGCLLYDPLCIVKNNLKDVHFKIKLQHATECELSANGDKFKLEEKGYENDKYWVGRFNLTPYRDIPAKLVVSAHFPGLRGNVDLLTYEISRPLLADNYLGIQQPGYDQSGLTPDSHPRPEVIAKTNRIEIKFKARKQVKVTHQLIQCSTGKEISDLVFKQSSDLYVTFLVQMPEVGYYKLQIFALDVKSQNTSMPNVFNYLIHCESAPAPAYPFPLQYGHWRDGCHVYEPIILNSNLNLTDINWHVKIPCARKVAVIADGQWYHFEQKGTRIWLAKFSLDHLRGKNAKVDLVASFDGKEYSSMLEYVIEYFVKHRNYKNMAERPNISDDFLGPQERCEEMGLSPDNFQYPELKVDDNDFEIRFKVTKPLRMTHQLIQCAHGEKDISEYVLKQMTKDIVAFDVQVPLSGYYKLLIFALPADDNSKNLPNVYNCLLHVTMACKPAYPYPKQFAQWKDGCYIFTPKILNSSCKLTNVEWKVKVPKAKNVVVFIGDDVHDFENRGNDIFTAKFDLDKLRGKNAKVTLSANFVDDKYNSLKLI</sequence>
<protein>
    <recommendedName>
        <fullName evidence="1">KY-like immunoglobulin-like domain-containing protein</fullName>
    </recommendedName>
</protein>
<feature type="domain" description="KY-like immunoglobulin-like" evidence="1">
    <location>
        <begin position="205"/>
        <end position="307"/>
    </location>
</feature>
<feature type="domain" description="KY-like immunoglobulin-like" evidence="1">
    <location>
        <begin position="404"/>
        <end position="506"/>
    </location>
</feature>
<keyword evidence="3" id="KW-1185">Reference proteome</keyword>
<reference evidence="2 3" key="1">
    <citation type="submission" date="2022-12" db="EMBL/GenBank/DDBJ databases">
        <title>Chromosome-level genome of Tegillarca granosa.</title>
        <authorList>
            <person name="Kim J."/>
        </authorList>
    </citation>
    <scope>NUCLEOTIDE SEQUENCE [LARGE SCALE GENOMIC DNA]</scope>
    <source>
        <strain evidence="2">Teg-2019</strain>
        <tissue evidence="2">Adductor muscle</tissue>
    </source>
</reference>
<feature type="domain" description="KY-like immunoglobulin-like" evidence="1">
    <location>
        <begin position="862"/>
        <end position="970"/>
    </location>
</feature>
<dbReference type="PANTHER" id="PTHR47020">
    <property type="entry name" value="HILLARIN"/>
    <property type="match status" value="1"/>
</dbReference>
<feature type="domain" description="KY-like immunoglobulin-like" evidence="1">
    <location>
        <begin position="627"/>
        <end position="738"/>
    </location>
</feature>
<evidence type="ECO:0000259" key="1">
    <source>
        <dbReference type="Pfam" id="PF23265"/>
    </source>
</evidence>
<proteinExistence type="predicted"/>
<name>A0ABQ9FMX0_TEGGR</name>
<dbReference type="Pfam" id="PF23265">
    <property type="entry name" value="Ig-like_KY"/>
    <property type="match status" value="5"/>
</dbReference>
<dbReference type="InterPro" id="IPR056564">
    <property type="entry name" value="Ig-like_KY"/>
</dbReference>
<dbReference type="InterPro" id="IPR053041">
    <property type="entry name" value="Transglut-like_Superfamily_Mod"/>
</dbReference>
<evidence type="ECO:0000313" key="3">
    <source>
        <dbReference type="Proteomes" id="UP001217089"/>
    </source>
</evidence>
<evidence type="ECO:0000313" key="2">
    <source>
        <dbReference type="EMBL" id="KAJ8317516.1"/>
    </source>
</evidence>